<organism evidence="7 8">
    <name type="scientific">Novosphingobium sediminicola</name>
    <dbReference type="NCBI Taxonomy" id="563162"/>
    <lineage>
        <taxon>Bacteria</taxon>
        <taxon>Pseudomonadati</taxon>
        <taxon>Pseudomonadota</taxon>
        <taxon>Alphaproteobacteria</taxon>
        <taxon>Sphingomonadales</taxon>
        <taxon>Sphingomonadaceae</taxon>
        <taxon>Novosphingobium</taxon>
    </lineage>
</organism>
<proteinExistence type="inferred from homology"/>
<dbReference type="GO" id="GO:0006352">
    <property type="term" value="P:DNA-templated transcription initiation"/>
    <property type="evidence" value="ECO:0007669"/>
    <property type="project" value="InterPro"/>
</dbReference>
<dbReference type="PANTHER" id="PTHR43133:SF8">
    <property type="entry name" value="RNA POLYMERASE SIGMA FACTOR HI_1459-RELATED"/>
    <property type="match status" value="1"/>
</dbReference>
<keyword evidence="4" id="KW-0238">DNA-binding</keyword>
<name>A0A7W6CP39_9SPHN</name>
<evidence type="ECO:0000256" key="3">
    <source>
        <dbReference type="ARBA" id="ARBA00023082"/>
    </source>
</evidence>
<dbReference type="Gene3D" id="1.10.10.10">
    <property type="entry name" value="Winged helix-like DNA-binding domain superfamily/Winged helix DNA-binding domain"/>
    <property type="match status" value="1"/>
</dbReference>
<dbReference type="InterPro" id="IPR036388">
    <property type="entry name" value="WH-like_DNA-bd_sf"/>
</dbReference>
<feature type="domain" description="RNA polymerase sigma factor 70 region 4 type 2" evidence="6">
    <location>
        <begin position="120"/>
        <end position="164"/>
    </location>
</feature>
<evidence type="ECO:0000313" key="8">
    <source>
        <dbReference type="Proteomes" id="UP000548867"/>
    </source>
</evidence>
<evidence type="ECO:0000256" key="5">
    <source>
        <dbReference type="ARBA" id="ARBA00023163"/>
    </source>
</evidence>
<dbReference type="NCBIfam" id="TIGR02937">
    <property type="entry name" value="sigma70-ECF"/>
    <property type="match status" value="1"/>
</dbReference>
<comment type="caution">
    <text evidence="7">The sequence shown here is derived from an EMBL/GenBank/DDBJ whole genome shotgun (WGS) entry which is preliminary data.</text>
</comment>
<dbReference type="GO" id="GO:0016987">
    <property type="term" value="F:sigma factor activity"/>
    <property type="evidence" value="ECO:0007669"/>
    <property type="project" value="UniProtKB-KW"/>
</dbReference>
<dbReference type="AlphaFoldDB" id="A0A7W6CP39"/>
<evidence type="ECO:0000256" key="2">
    <source>
        <dbReference type="ARBA" id="ARBA00023015"/>
    </source>
</evidence>
<evidence type="ECO:0000256" key="1">
    <source>
        <dbReference type="ARBA" id="ARBA00010641"/>
    </source>
</evidence>
<keyword evidence="8" id="KW-1185">Reference proteome</keyword>
<keyword evidence="2" id="KW-0805">Transcription regulation</keyword>
<dbReference type="InterPro" id="IPR013325">
    <property type="entry name" value="RNA_pol_sigma_r2"/>
</dbReference>
<dbReference type="InterPro" id="IPR013249">
    <property type="entry name" value="RNA_pol_sigma70_r4_t2"/>
</dbReference>
<evidence type="ECO:0000259" key="6">
    <source>
        <dbReference type="Pfam" id="PF08281"/>
    </source>
</evidence>
<evidence type="ECO:0000256" key="4">
    <source>
        <dbReference type="ARBA" id="ARBA00023125"/>
    </source>
</evidence>
<accession>A0A7W6CP39</accession>
<dbReference type="InterPro" id="IPR013324">
    <property type="entry name" value="RNA_pol_sigma_r3/r4-like"/>
</dbReference>
<keyword evidence="5" id="KW-0804">Transcription</keyword>
<dbReference type="InterPro" id="IPR039425">
    <property type="entry name" value="RNA_pol_sigma-70-like"/>
</dbReference>
<protein>
    <submittedName>
        <fullName evidence="7">RNA polymerase sigma-70 factor (ECF subfamily)</fullName>
    </submittedName>
</protein>
<dbReference type="Pfam" id="PF08281">
    <property type="entry name" value="Sigma70_r4_2"/>
    <property type="match status" value="1"/>
</dbReference>
<dbReference type="CDD" id="cd06171">
    <property type="entry name" value="Sigma70_r4"/>
    <property type="match status" value="1"/>
</dbReference>
<dbReference type="RefSeq" id="WP_343059194.1">
    <property type="nucleotide sequence ID" value="NZ_JACIDX010000022.1"/>
</dbReference>
<comment type="similarity">
    <text evidence="1">Belongs to the sigma-70 factor family. ECF subfamily.</text>
</comment>
<sequence>MTQGEVINALARRRMLAAWMAREIVPHEAGMRAWLARARVSAEDIDELMQEAYCQIVSLPSVDHITAPRAYFMASLRHMMLRRIRRAQVVPIGAMEQIENWRDESIVSPEDEAGSRITCQRVMAIIAALPERCRRVVELRKIEGWSQKDIAAHLGMSEKAVEKQVWVGVRAIRAAWAHAEAQSAQRMDQAERGAGGGR</sequence>
<dbReference type="GO" id="GO:0003677">
    <property type="term" value="F:DNA binding"/>
    <property type="evidence" value="ECO:0007669"/>
    <property type="project" value="UniProtKB-KW"/>
</dbReference>
<keyword evidence="3" id="KW-0731">Sigma factor</keyword>
<gene>
    <name evidence="7" type="ORF">GGR38_004324</name>
</gene>
<dbReference type="PANTHER" id="PTHR43133">
    <property type="entry name" value="RNA POLYMERASE ECF-TYPE SIGMA FACTO"/>
    <property type="match status" value="1"/>
</dbReference>
<dbReference type="InterPro" id="IPR014284">
    <property type="entry name" value="RNA_pol_sigma-70_dom"/>
</dbReference>
<reference evidence="7 8" key="1">
    <citation type="submission" date="2020-08" db="EMBL/GenBank/DDBJ databases">
        <title>Genomic Encyclopedia of Type Strains, Phase IV (KMG-IV): sequencing the most valuable type-strain genomes for metagenomic binning, comparative biology and taxonomic classification.</title>
        <authorList>
            <person name="Goeker M."/>
        </authorList>
    </citation>
    <scope>NUCLEOTIDE SEQUENCE [LARGE SCALE GENOMIC DNA]</scope>
    <source>
        <strain evidence="7 8">DSM 27057</strain>
    </source>
</reference>
<dbReference type="SUPFAM" id="SSF88659">
    <property type="entry name" value="Sigma3 and sigma4 domains of RNA polymerase sigma factors"/>
    <property type="match status" value="1"/>
</dbReference>
<dbReference type="Proteomes" id="UP000548867">
    <property type="component" value="Unassembled WGS sequence"/>
</dbReference>
<dbReference type="EMBL" id="JACIDX010000022">
    <property type="protein sequence ID" value="MBB3957350.1"/>
    <property type="molecule type" value="Genomic_DNA"/>
</dbReference>
<dbReference type="SUPFAM" id="SSF88946">
    <property type="entry name" value="Sigma2 domain of RNA polymerase sigma factors"/>
    <property type="match status" value="1"/>
</dbReference>
<evidence type="ECO:0000313" key="7">
    <source>
        <dbReference type="EMBL" id="MBB3957350.1"/>
    </source>
</evidence>